<dbReference type="EMBL" id="GANP01014500">
    <property type="protein sequence ID" value="JAB69968.1"/>
    <property type="molecule type" value="mRNA"/>
</dbReference>
<keyword evidence="2" id="KW-0732">Signal</keyword>
<feature type="compositionally biased region" description="Low complexity" evidence="1">
    <location>
        <begin position="22"/>
        <end position="43"/>
    </location>
</feature>
<organism evidence="3">
    <name type="scientific">Ixodes ricinus</name>
    <name type="common">Common tick</name>
    <name type="synonym">Acarus ricinus</name>
    <dbReference type="NCBI Taxonomy" id="34613"/>
    <lineage>
        <taxon>Eukaryota</taxon>
        <taxon>Metazoa</taxon>
        <taxon>Ecdysozoa</taxon>
        <taxon>Arthropoda</taxon>
        <taxon>Chelicerata</taxon>
        <taxon>Arachnida</taxon>
        <taxon>Acari</taxon>
        <taxon>Parasitiformes</taxon>
        <taxon>Ixodida</taxon>
        <taxon>Ixodoidea</taxon>
        <taxon>Ixodidae</taxon>
        <taxon>Ixodinae</taxon>
        <taxon>Ixodes</taxon>
    </lineage>
</organism>
<accession>V5HAB6</accession>
<feature type="region of interest" description="Disordered" evidence="1">
    <location>
        <begin position="22"/>
        <end position="59"/>
    </location>
</feature>
<name>V5HAB6_IXORI</name>
<evidence type="ECO:0000313" key="3">
    <source>
        <dbReference type="EMBL" id="JAB69968.1"/>
    </source>
</evidence>
<feature type="chain" id="PRO_5004735524" evidence="2">
    <location>
        <begin position="24"/>
        <end position="86"/>
    </location>
</feature>
<proteinExistence type="evidence at transcript level"/>
<reference evidence="3" key="1">
    <citation type="journal article" date="2015" name="Sci. Rep.">
        <title>Tissue- and time-dependent transcription in Ixodes ricinus salivary glands and midguts when blood feeding on the vertebrate host.</title>
        <authorList>
            <person name="Kotsyfakis M."/>
            <person name="Schwarz A."/>
            <person name="Erhart J."/>
            <person name="Ribeiro J.M."/>
        </authorList>
    </citation>
    <scope>NUCLEOTIDE SEQUENCE</scope>
    <source>
        <tissue evidence="3">Salivary gland and midgut</tissue>
    </source>
</reference>
<evidence type="ECO:0000256" key="2">
    <source>
        <dbReference type="SAM" id="SignalP"/>
    </source>
</evidence>
<protein>
    <submittedName>
        <fullName evidence="3">Putative secreted protein</fullName>
    </submittedName>
</protein>
<feature type="signal peptide" evidence="2">
    <location>
        <begin position="1"/>
        <end position="23"/>
    </location>
</feature>
<sequence>MLNSHQFVFWLVLCCIITGRASSGDGSANSPSPGSPPESGNEGSKADRKPEYDPGTSSLELYEGYGRRRLRWYVGGRADAAIGPGR</sequence>
<evidence type="ECO:0000256" key="1">
    <source>
        <dbReference type="SAM" id="MobiDB-lite"/>
    </source>
</evidence>
<dbReference type="AlphaFoldDB" id="V5HAB6"/>